<keyword evidence="4" id="KW-0812">Transmembrane</keyword>
<evidence type="ECO:0000256" key="4">
    <source>
        <dbReference type="SAM" id="Phobius"/>
    </source>
</evidence>
<dbReference type="EMBL" id="AVOT02010434">
    <property type="protein sequence ID" value="MBW0490149.1"/>
    <property type="molecule type" value="Genomic_DNA"/>
</dbReference>
<feature type="domain" description="FAD-binding" evidence="5">
    <location>
        <begin position="6"/>
        <end position="329"/>
    </location>
</feature>
<dbReference type="PANTHER" id="PTHR46865">
    <property type="entry name" value="OXIDOREDUCTASE-RELATED"/>
    <property type="match status" value="1"/>
</dbReference>
<feature type="transmembrane region" description="Helical" evidence="4">
    <location>
        <begin position="359"/>
        <end position="382"/>
    </location>
</feature>
<evidence type="ECO:0000256" key="1">
    <source>
        <dbReference type="ARBA" id="ARBA00022630"/>
    </source>
</evidence>
<gene>
    <name evidence="6" type="ORF">O181_029864</name>
</gene>
<keyword evidence="1" id="KW-0285">Flavoprotein</keyword>
<evidence type="ECO:0000256" key="3">
    <source>
        <dbReference type="ARBA" id="ARBA00023002"/>
    </source>
</evidence>
<keyword evidence="4" id="KW-1133">Transmembrane helix</keyword>
<protein>
    <recommendedName>
        <fullName evidence="5">FAD-binding domain-containing protein</fullName>
    </recommendedName>
</protein>
<dbReference type="GO" id="GO:0071949">
    <property type="term" value="F:FAD binding"/>
    <property type="evidence" value="ECO:0007669"/>
    <property type="project" value="InterPro"/>
</dbReference>
<dbReference type="Pfam" id="PF01494">
    <property type="entry name" value="FAD_binding_3"/>
    <property type="match status" value="1"/>
</dbReference>
<dbReference type="PANTHER" id="PTHR46865:SF2">
    <property type="entry name" value="MONOOXYGENASE"/>
    <property type="match status" value="1"/>
</dbReference>
<keyword evidence="3" id="KW-0560">Oxidoreductase</keyword>
<dbReference type="InterPro" id="IPR051704">
    <property type="entry name" value="FAD_aromatic-hydroxylase"/>
</dbReference>
<evidence type="ECO:0000259" key="5">
    <source>
        <dbReference type="Pfam" id="PF01494"/>
    </source>
</evidence>
<evidence type="ECO:0000313" key="6">
    <source>
        <dbReference type="EMBL" id="MBW0490149.1"/>
    </source>
</evidence>
<dbReference type="Gene3D" id="3.30.9.10">
    <property type="entry name" value="D-Amino Acid Oxidase, subunit A, domain 2"/>
    <property type="match status" value="1"/>
</dbReference>
<dbReference type="PRINTS" id="PR00420">
    <property type="entry name" value="RNGMNOXGNASE"/>
</dbReference>
<dbReference type="InterPro" id="IPR036188">
    <property type="entry name" value="FAD/NAD-bd_sf"/>
</dbReference>
<dbReference type="GO" id="GO:0016491">
    <property type="term" value="F:oxidoreductase activity"/>
    <property type="evidence" value="ECO:0007669"/>
    <property type="project" value="UniProtKB-KW"/>
</dbReference>
<proteinExistence type="predicted"/>
<dbReference type="OrthoDB" id="2498341at2759"/>
<organism evidence="6 7">
    <name type="scientific">Austropuccinia psidii MF-1</name>
    <dbReference type="NCBI Taxonomy" id="1389203"/>
    <lineage>
        <taxon>Eukaryota</taxon>
        <taxon>Fungi</taxon>
        <taxon>Dikarya</taxon>
        <taxon>Basidiomycota</taxon>
        <taxon>Pucciniomycotina</taxon>
        <taxon>Pucciniomycetes</taxon>
        <taxon>Pucciniales</taxon>
        <taxon>Sphaerophragmiaceae</taxon>
        <taxon>Austropuccinia</taxon>
    </lineage>
</organism>
<keyword evidence="2" id="KW-0274">FAD</keyword>
<keyword evidence="7" id="KW-1185">Reference proteome</keyword>
<dbReference type="AlphaFoldDB" id="A0A9Q3H4Z7"/>
<evidence type="ECO:0000313" key="7">
    <source>
        <dbReference type="Proteomes" id="UP000765509"/>
    </source>
</evidence>
<accession>A0A9Q3H4Z7</accession>
<dbReference type="Gene3D" id="3.50.50.60">
    <property type="entry name" value="FAD/NAD(P)-binding domain"/>
    <property type="match status" value="1"/>
</dbReference>
<dbReference type="InterPro" id="IPR002938">
    <property type="entry name" value="FAD-bd"/>
</dbReference>
<evidence type="ECO:0000256" key="2">
    <source>
        <dbReference type="ARBA" id="ARBA00022827"/>
    </source>
</evidence>
<reference evidence="6" key="1">
    <citation type="submission" date="2021-03" db="EMBL/GenBank/DDBJ databases">
        <title>Draft genome sequence of rust myrtle Austropuccinia psidii MF-1, a brazilian biotype.</title>
        <authorList>
            <person name="Quecine M.C."/>
            <person name="Pachon D.M.R."/>
            <person name="Bonatelli M.L."/>
            <person name="Correr F.H."/>
            <person name="Franceschini L.M."/>
            <person name="Leite T.F."/>
            <person name="Margarido G.R.A."/>
            <person name="Almeida C.A."/>
            <person name="Ferrarezi J.A."/>
            <person name="Labate C.A."/>
        </authorList>
    </citation>
    <scope>NUCLEOTIDE SEQUENCE</scope>
    <source>
        <strain evidence="6">MF-1</strain>
    </source>
</reference>
<dbReference type="Proteomes" id="UP000765509">
    <property type="component" value="Unassembled WGS sequence"/>
</dbReference>
<dbReference type="SUPFAM" id="SSF51905">
    <property type="entry name" value="FAD/NAD(P)-binding domain"/>
    <property type="match status" value="1"/>
</dbReference>
<keyword evidence="4" id="KW-0472">Membrane</keyword>
<name>A0A9Q3H4Z7_9BASI</name>
<sequence length="414" mass="46605">MEKKPRVLISGAGIAGTTLAFWLSKAGIPVTVLEYAKEFRKEGQTVDIREEGLQVMEWMGIRKAISDLCTKEAGIKFVDSQNRAWASFPQREDGKSFSAEIEILRSHLAEIIFEKSKEKAEYKFGASIDTIEETENSVRVTLAQDKTIIECDILVLAEGLLSRNRAKVFNENVRAPVVPLDVHVAIFSYDQGLTDTAWARVYHMPKRRALLVRPDGFSKVRATVLYLDPSDTTRLIASSKTPQAQQKEYFVNLFKGEGWESDKILEGLRQSDDFYIQEIAQVKAKTWSKGRVVMVGDTAYCPSPLSGLGTTAAIIGSYVLASEIVKHQNDHQTSFSNYEITLRPWIKKVQKLTPGAPKLFYPNTIIGVYLFRIFVVIMSTIVNSKIFSFLQWILSFQPQSDKLPLSSPSTFDLQ</sequence>
<comment type="caution">
    <text evidence="6">The sequence shown here is derived from an EMBL/GenBank/DDBJ whole genome shotgun (WGS) entry which is preliminary data.</text>
</comment>